<protein>
    <submittedName>
        <fullName evidence="2">Uncharacterized protein</fullName>
    </submittedName>
</protein>
<feature type="region of interest" description="Disordered" evidence="1">
    <location>
        <begin position="269"/>
        <end position="367"/>
    </location>
</feature>
<feature type="region of interest" description="Disordered" evidence="1">
    <location>
        <begin position="532"/>
        <end position="675"/>
    </location>
</feature>
<feature type="compositionally biased region" description="Polar residues" evidence="1">
    <location>
        <begin position="768"/>
        <end position="779"/>
    </location>
</feature>
<gene>
    <name evidence="2" type="ORF">FVE85_6055</name>
</gene>
<evidence type="ECO:0000256" key="1">
    <source>
        <dbReference type="SAM" id="MobiDB-lite"/>
    </source>
</evidence>
<evidence type="ECO:0000313" key="3">
    <source>
        <dbReference type="Proteomes" id="UP000324585"/>
    </source>
</evidence>
<feature type="compositionally biased region" description="Acidic residues" evidence="1">
    <location>
        <begin position="470"/>
        <end position="492"/>
    </location>
</feature>
<feature type="compositionally biased region" description="Basic and acidic residues" evidence="1">
    <location>
        <begin position="437"/>
        <end position="469"/>
    </location>
</feature>
<feature type="compositionally biased region" description="Polar residues" evidence="1">
    <location>
        <begin position="403"/>
        <end position="420"/>
    </location>
</feature>
<feature type="compositionally biased region" description="Polar residues" evidence="1">
    <location>
        <begin position="269"/>
        <end position="284"/>
    </location>
</feature>
<accession>A0A5J4Z5F2</accession>
<dbReference type="EMBL" id="VRMN01000001">
    <property type="protein sequence ID" value="KAA8498470.1"/>
    <property type="molecule type" value="Genomic_DNA"/>
</dbReference>
<name>A0A5J4Z5F2_PORPP</name>
<dbReference type="AlphaFoldDB" id="A0A5J4Z5F2"/>
<evidence type="ECO:0000313" key="2">
    <source>
        <dbReference type="EMBL" id="KAA8498470.1"/>
    </source>
</evidence>
<proteinExistence type="predicted"/>
<feature type="region of interest" description="Disordered" evidence="1">
    <location>
        <begin position="403"/>
        <end position="515"/>
    </location>
</feature>
<comment type="caution">
    <text evidence="2">The sequence shown here is derived from an EMBL/GenBank/DDBJ whole genome shotgun (WGS) entry which is preliminary data.</text>
</comment>
<feature type="compositionally biased region" description="Low complexity" evidence="1">
    <location>
        <begin position="297"/>
        <end position="331"/>
    </location>
</feature>
<organism evidence="2 3">
    <name type="scientific">Porphyridium purpureum</name>
    <name type="common">Red alga</name>
    <name type="synonym">Porphyridium cruentum</name>
    <dbReference type="NCBI Taxonomy" id="35688"/>
    <lineage>
        <taxon>Eukaryota</taxon>
        <taxon>Rhodophyta</taxon>
        <taxon>Bangiophyceae</taxon>
        <taxon>Porphyridiales</taxon>
        <taxon>Porphyridiaceae</taxon>
        <taxon>Porphyridium</taxon>
    </lineage>
</organism>
<feature type="compositionally biased region" description="Polar residues" evidence="1">
    <location>
        <begin position="546"/>
        <end position="558"/>
    </location>
</feature>
<feature type="compositionally biased region" description="Acidic residues" evidence="1">
    <location>
        <begin position="654"/>
        <end position="669"/>
    </location>
</feature>
<sequence length="779" mass="85581">MQGQEEKEGRQEQRQWQEEQGRWLERAVHDSIVRFLRAGAENDAERGRDELAGRWSSVRIPLGRAPQTSHERVCVARVAAESAPHCEPGLKWGAQWPIRFRLHDTHVWVEVKFQHPLSAQLVLQGRLERWVVLVDAQLEMRQEFYEYDLDRPTFVVIVSALQALEEDDVPKALRQTAHDEVVEAGHHVGLVHVEQIHSIQDLKRKWMSHERKNSLLFSNFNFQTQLSSTHAVVQRRSQILKGGFVVGHEAQPANILFATQREFAVETFSQTPPQNHTPTQSVAGSQPLAEPESHTNSRSGASSATVVATKSSGSSDFICSQSTSTGSDVSSAVQLDEIDEEPSGGVEAMPRAKKANKDRSQEAPVRRELAFDENDEVAEQGRSQARPDVAVASFVAEANASTTNVRQMGQSEQIWETQLPDSALYDSISGAGEESEESHRYSDDHGEKRGLVEESEHRESPAKRARVELEAEEAEEAEEDEDDEEDESEDEATQSHFANTSRDKAPTNHGTGWLGQLKHRVPGVFTSQIGRFLSRTSKDGTDASVAGTQQRSQNTQGNDVADEIGLMQNVDDGVQSDHEGSGGHLVAAARPGGHDSSLQGNGFAVHRPAQPSSQHGLDEADLNTGSNDHHEVDDEDLIRPQHHRAGDSGQNEDAQADGDEEEAESAADSDADKVSPSQAIFIESASVNLSHDRFTEENGLQIREGLEALGKLSNSTERLDRWNQHLVDASKGAGRGAAWTPSIVLFAVHISRMASERQASESSESADHVSQGSSPSAIC</sequence>
<dbReference type="Proteomes" id="UP000324585">
    <property type="component" value="Unassembled WGS sequence"/>
</dbReference>
<reference evidence="3" key="1">
    <citation type="journal article" date="2019" name="Nat. Commun.">
        <title>Expansion of phycobilisome linker gene families in mesophilic red algae.</title>
        <authorList>
            <person name="Lee J."/>
            <person name="Kim D."/>
            <person name="Bhattacharya D."/>
            <person name="Yoon H.S."/>
        </authorList>
    </citation>
    <scope>NUCLEOTIDE SEQUENCE [LARGE SCALE GENOMIC DNA]</scope>
    <source>
        <strain evidence="3">CCMP 1328</strain>
    </source>
</reference>
<keyword evidence="3" id="KW-1185">Reference proteome</keyword>
<feature type="compositionally biased region" description="Basic and acidic residues" evidence="1">
    <location>
        <begin position="355"/>
        <end position="367"/>
    </location>
</feature>
<feature type="region of interest" description="Disordered" evidence="1">
    <location>
        <begin position="757"/>
        <end position="779"/>
    </location>
</feature>
<feature type="region of interest" description="Disordered" evidence="1">
    <location>
        <begin position="1"/>
        <end position="20"/>
    </location>
</feature>